<accession>A0A1C1CS68</accession>
<dbReference type="EMBL" id="LGRB01000009">
    <property type="protein sequence ID" value="OCT51346.1"/>
    <property type="molecule type" value="Genomic_DNA"/>
</dbReference>
<dbReference type="VEuPathDB" id="FungiDB:CLCR_09276"/>
<name>A0A1C1CS68_9EURO</name>
<dbReference type="AlphaFoldDB" id="A0A1C1CS68"/>
<reference evidence="2" key="1">
    <citation type="submission" date="2015-07" db="EMBL/GenBank/DDBJ databases">
        <authorList>
            <person name="Teixeira M.M."/>
            <person name="Souza R.C."/>
            <person name="Almeida L.G."/>
            <person name="Vicente V.A."/>
            <person name="de Hoog S."/>
            <person name="Bocca A.L."/>
            <person name="de Almeida S.R."/>
            <person name="Vasconcelos A.T."/>
            <person name="Felipe M.S."/>
        </authorList>
    </citation>
    <scope>NUCLEOTIDE SEQUENCE [LARGE SCALE GENOMIC DNA]</scope>
    <source>
        <strain evidence="2">KSF</strain>
    </source>
</reference>
<evidence type="ECO:0000313" key="2">
    <source>
        <dbReference type="Proteomes" id="UP000094526"/>
    </source>
</evidence>
<sequence length="125" mass="14209">MWLQELSPHHGCLMLNVRIEELNLDLFLGIYVELIPCPRVHRQFFFYQFIETQSRESAMPITIQATQLAEYYPEPAGTYGLWADNLRNAFGGHGNPTATGRRLRGNQSTVVAYLLPNCPKNPGLC</sequence>
<proteinExistence type="predicted"/>
<gene>
    <name evidence="1" type="ORF">CLCR_09276</name>
</gene>
<organism evidence="1 2">
    <name type="scientific">Cladophialophora carrionii</name>
    <dbReference type="NCBI Taxonomy" id="86049"/>
    <lineage>
        <taxon>Eukaryota</taxon>
        <taxon>Fungi</taxon>
        <taxon>Dikarya</taxon>
        <taxon>Ascomycota</taxon>
        <taxon>Pezizomycotina</taxon>
        <taxon>Eurotiomycetes</taxon>
        <taxon>Chaetothyriomycetidae</taxon>
        <taxon>Chaetothyriales</taxon>
        <taxon>Herpotrichiellaceae</taxon>
        <taxon>Cladophialophora</taxon>
    </lineage>
</organism>
<comment type="caution">
    <text evidence="1">The sequence shown here is derived from an EMBL/GenBank/DDBJ whole genome shotgun (WGS) entry which is preliminary data.</text>
</comment>
<dbReference type="Proteomes" id="UP000094526">
    <property type="component" value="Unassembled WGS sequence"/>
</dbReference>
<protein>
    <submittedName>
        <fullName evidence="1">Uncharacterized protein</fullName>
    </submittedName>
</protein>
<keyword evidence="2" id="KW-1185">Reference proteome</keyword>
<evidence type="ECO:0000313" key="1">
    <source>
        <dbReference type="EMBL" id="OCT51346.1"/>
    </source>
</evidence>